<dbReference type="SUPFAM" id="SSF52540">
    <property type="entry name" value="P-loop containing nucleoside triphosphate hydrolases"/>
    <property type="match status" value="1"/>
</dbReference>
<keyword evidence="7" id="KW-0449">Lipoprotein</keyword>
<evidence type="ECO:0000256" key="6">
    <source>
        <dbReference type="ARBA" id="ARBA00023134"/>
    </source>
</evidence>
<proteinExistence type="inferred from homology"/>
<dbReference type="InterPro" id="IPR027417">
    <property type="entry name" value="P-loop_NTPase"/>
</dbReference>
<sequence length="216" mass="24014">MGYQMFPVFISCNQLNGNTFHDLFQLRVKLQLWDTVGQEHFRCIARSFYQNMVGILPVFDVTNRKSFDHIRDGHEEVMAIPGPDKAVFVLVGHRVTCRATQAAEELAASLGMACVEMSARSHSSVDLAFHSLVDTIQQALRQGATKLEEDWGSVCFIHKTQSPGGPPKRKPCPGPCQCGSGERASSNSANSFPLPGRPPHLFLTFYSKTYIKNLLE</sequence>
<dbReference type="Gene3D" id="3.40.50.300">
    <property type="entry name" value="P-loop containing nucleotide triphosphate hydrolases"/>
    <property type="match status" value="1"/>
</dbReference>
<dbReference type="Pfam" id="PF00071">
    <property type="entry name" value="Ras"/>
    <property type="match status" value="1"/>
</dbReference>
<comment type="similarity">
    <text evidence="2">Belongs to the small GTPase superfamily. Rab family.</text>
</comment>
<dbReference type="PROSITE" id="PS51419">
    <property type="entry name" value="RAB"/>
    <property type="match status" value="1"/>
</dbReference>
<keyword evidence="10" id="KW-1185">Reference proteome</keyword>
<comment type="catalytic activity">
    <reaction evidence="8">
        <text>GTP + H2O = GDP + phosphate + H(+)</text>
        <dbReference type="Rhea" id="RHEA:19669"/>
        <dbReference type="ChEBI" id="CHEBI:15377"/>
        <dbReference type="ChEBI" id="CHEBI:15378"/>
        <dbReference type="ChEBI" id="CHEBI:37565"/>
        <dbReference type="ChEBI" id="CHEBI:43474"/>
        <dbReference type="ChEBI" id="CHEBI:58189"/>
        <dbReference type="EC" id="3.6.5.2"/>
    </reaction>
    <physiologicalReaction direction="left-to-right" evidence="8">
        <dbReference type="Rhea" id="RHEA:19670"/>
    </physiologicalReaction>
</comment>
<keyword evidence="6" id="KW-0342">GTP-binding</keyword>
<dbReference type="PROSITE" id="PS51421">
    <property type="entry name" value="RAS"/>
    <property type="match status" value="1"/>
</dbReference>
<accession>A0ABM1VJF1</accession>
<gene>
    <name evidence="11" type="primary">LOC115869147</name>
</gene>
<keyword evidence="4" id="KW-0547">Nucleotide-binding</keyword>
<evidence type="ECO:0000256" key="7">
    <source>
        <dbReference type="ARBA" id="ARBA00023289"/>
    </source>
</evidence>
<comment type="subcellular location">
    <subcellularLocation>
        <location evidence="1">Membrane</location>
        <topology evidence="1">Lipid-anchor</topology>
    </subcellularLocation>
</comment>
<evidence type="ECO:0000256" key="5">
    <source>
        <dbReference type="ARBA" id="ARBA00022801"/>
    </source>
</evidence>
<evidence type="ECO:0000256" key="8">
    <source>
        <dbReference type="ARBA" id="ARBA00047660"/>
    </source>
</evidence>
<evidence type="ECO:0000313" key="11">
    <source>
        <dbReference type="RefSeq" id="XP_030741001.1"/>
    </source>
</evidence>
<dbReference type="EC" id="3.6.5.2" evidence="3"/>
<evidence type="ECO:0000256" key="9">
    <source>
        <dbReference type="SAM" id="MobiDB-lite"/>
    </source>
</evidence>
<organism evidence="10 11">
    <name type="scientific">Echinops telfairi</name>
    <name type="common">Lesser hedgehog tenrec</name>
    <dbReference type="NCBI Taxonomy" id="9371"/>
    <lineage>
        <taxon>Eukaryota</taxon>
        <taxon>Metazoa</taxon>
        <taxon>Chordata</taxon>
        <taxon>Craniata</taxon>
        <taxon>Vertebrata</taxon>
        <taxon>Euteleostomi</taxon>
        <taxon>Mammalia</taxon>
        <taxon>Eutheria</taxon>
        <taxon>Afrotheria</taxon>
        <taxon>Tenrecidae</taxon>
        <taxon>Tenrecinae</taxon>
        <taxon>Echinops</taxon>
    </lineage>
</organism>
<dbReference type="PRINTS" id="PR00449">
    <property type="entry name" value="RASTRNSFRMNG"/>
</dbReference>
<protein>
    <recommendedName>
        <fullName evidence="3">small monomeric GTPase</fullName>
        <ecNumber evidence="3">3.6.5.2</ecNumber>
    </recommendedName>
</protein>
<dbReference type="Proteomes" id="UP000694863">
    <property type="component" value="Unplaced"/>
</dbReference>
<dbReference type="PANTHER" id="PTHR47980">
    <property type="entry name" value="LD44762P"/>
    <property type="match status" value="1"/>
</dbReference>
<dbReference type="RefSeq" id="XP_030741001.1">
    <property type="nucleotide sequence ID" value="XM_030885141.1"/>
</dbReference>
<dbReference type="InterPro" id="IPR001806">
    <property type="entry name" value="Small_GTPase"/>
</dbReference>
<keyword evidence="5" id="KW-0378">Hydrolase</keyword>
<dbReference type="GeneID" id="115869147"/>
<evidence type="ECO:0000313" key="10">
    <source>
        <dbReference type="Proteomes" id="UP000694863"/>
    </source>
</evidence>
<name>A0ABM1VJF1_ECHTE</name>
<keyword evidence="7" id="KW-0636">Prenylation</keyword>
<reference evidence="11" key="1">
    <citation type="submission" date="2025-08" db="UniProtKB">
        <authorList>
            <consortium name="RefSeq"/>
        </authorList>
    </citation>
    <scope>IDENTIFICATION</scope>
</reference>
<dbReference type="SMART" id="SM00175">
    <property type="entry name" value="RAB"/>
    <property type="match status" value="1"/>
</dbReference>
<dbReference type="InterPro" id="IPR050305">
    <property type="entry name" value="Small_GTPase_Rab"/>
</dbReference>
<evidence type="ECO:0000256" key="3">
    <source>
        <dbReference type="ARBA" id="ARBA00011984"/>
    </source>
</evidence>
<evidence type="ECO:0000256" key="1">
    <source>
        <dbReference type="ARBA" id="ARBA00004635"/>
    </source>
</evidence>
<feature type="region of interest" description="Disordered" evidence="9">
    <location>
        <begin position="160"/>
        <end position="179"/>
    </location>
</feature>
<evidence type="ECO:0000256" key="4">
    <source>
        <dbReference type="ARBA" id="ARBA00022741"/>
    </source>
</evidence>
<dbReference type="SMART" id="SM00173">
    <property type="entry name" value="RAS"/>
    <property type="match status" value="1"/>
</dbReference>
<evidence type="ECO:0000256" key="2">
    <source>
        <dbReference type="ARBA" id="ARBA00006270"/>
    </source>
</evidence>